<proteinExistence type="predicted"/>
<evidence type="ECO:0000313" key="5">
    <source>
        <dbReference type="Proteomes" id="UP000273978"/>
    </source>
</evidence>
<dbReference type="CDD" id="cd02208">
    <property type="entry name" value="cupin_RmlC-like"/>
    <property type="match status" value="1"/>
</dbReference>
<accession>A0A314ZXS7</accession>
<reference evidence="2 4" key="1">
    <citation type="submission" date="2018-02" db="EMBL/GenBank/DDBJ databases">
        <title>Subsurface microbial communities from deep shales in Ohio and West Virginia, USA.</title>
        <authorList>
            <person name="Wrighton K."/>
        </authorList>
    </citation>
    <scope>NUCLEOTIDE SEQUENCE [LARGE SCALE GENOMIC DNA]</scope>
    <source>
        <strain evidence="2 4">DSM 10369</strain>
    </source>
</reference>
<protein>
    <submittedName>
        <fullName evidence="3">Cupin domain-containing protein</fullName>
    </submittedName>
    <submittedName>
        <fullName evidence="2">WxcM-like protein</fullName>
    </submittedName>
</protein>
<comment type="caution">
    <text evidence="2">The sequence shown here is derived from an EMBL/GenBank/DDBJ whole genome shotgun (WGS) entry which is preliminary data.</text>
</comment>
<evidence type="ECO:0000313" key="2">
    <source>
        <dbReference type="EMBL" id="PQV41842.1"/>
    </source>
</evidence>
<dbReference type="Pfam" id="PF14667">
    <property type="entry name" value="Polysacc_synt_C"/>
    <property type="match status" value="1"/>
</dbReference>
<feature type="domain" description="Capsular polysaccharide assembling protein CapF C-terminal" evidence="1">
    <location>
        <begin position="36"/>
        <end position="117"/>
    </location>
</feature>
<dbReference type="EMBL" id="PVBU01000017">
    <property type="protein sequence ID" value="PQV41842.1"/>
    <property type="molecule type" value="Genomic_DNA"/>
</dbReference>
<dbReference type="Proteomes" id="UP000273978">
    <property type="component" value="Unassembled WGS sequence"/>
</dbReference>
<dbReference type="SUPFAM" id="SSF51182">
    <property type="entry name" value="RmlC-like cupins"/>
    <property type="match status" value="1"/>
</dbReference>
<gene>
    <name evidence="2" type="ORF">B0H22_11720</name>
    <name evidence="3" type="ORF">EDD83_09965</name>
</gene>
<dbReference type="EMBL" id="RJJF01000021">
    <property type="protein sequence ID" value="RNI07231.1"/>
    <property type="molecule type" value="Genomic_DNA"/>
</dbReference>
<dbReference type="InterPro" id="IPR029303">
    <property type="entry name" value="CapF_C"/>
</dbReference>
<dbReference type="Gene3D" id="2.60.120.10">
    <property type="entry name" value="Jelly Rolls"/>
    <property type="match status" value="1"/>
</dbReference>
<evidence type="ECO:0000313" key="4">
    <source>
        <dbReference type="Proteomes" id="UP000251060"/>
    </source>
</evidence>
<name>A0A314ZXS7_9EURY</name>
<dbReference type="InterPro" id="IPR011051">
    <property type="entry name" value="RmlC_Cupin_sf"/>
</dbReference>
<evidence type="ECO:0000313" key="3">
    <source>
        <dbReference type="EMBL" id="RNI07231.1"/>
    </source>
</evidence>
<sequence length="133" mass="15190">MFYEKLSRQKHIREDGWLSELVSMNYEDEPFNCLHTYVVSVNPGKMRANHYHKHKEEWIAAVAGKITLYLRDVESGELEEVVLDTSTSSSSIIYIPPLVAHAVYNGTEKEASLIVFSLSPEDKNDTIAFEVLK</sequence>
<dbReference type="AlphaFoldDB" id="A0A314ZXS7"/>
<evidence type="ECO:0000259" key="1">
    <source>
        <dbReference type="Pfam" id="PF14667"/>
    </source>
</evidence>
<dbReference type="InterPro" id="IPR014710">
    <property type="entry name" value="RmlC-like_jellyroll"/>
</dbReference>
<organism evidence="2 4">
    <name type="scientific">Methanohalophilus euhalobius</name>
    <dbReference type="NCBI Taxonomy" id="51203"/>
    <lineage>
        <taxon>Archaea</taxon>
        <taxon>Methanobacteriati</taxon>
        <taxon>Methanobacteriota</taxon>
        <taxon>Stenosarchaea group</taxon>
        <taxon>Methanomicrobia</taxon>
        <taxon>Methanosarcinales</taxon>
        <taxon>Methanosarcinaceae</taxon>
        <taxon>Methanohalophilus</taxon>
    </lineage>
</organism>
<dbReference type="Proteomes" id="UP000251060">
    <property type="component" value="Unassembled WGS sequence"/>
</dbReference>
<reference evidence="3 5" key="2">
    <citation type="submission" date="2018-10" db="EMBL/GenBank/DDBJ databases">
        <title>Cultivation of a novel Methanohalophilus strain from Kebrit Deep of the Red Sea and a genomic comparison of members of the genus Methanohalophilus.</title>
        <authorList>
            <person name="Guan Y."/>
            <person name="Ngugi D.K."/>
            <person name="Stingl U."/>
        </authorList>
    </citation>
    <scope>NUCLEOTIDE SEQUENCE [LARGE SCALE GENOMIC DNA]</scope>
    <source>
        <strain evidence="3 5">DSM 10369</strain>
    </source>
</reference>